<gene>
    <name evidence="8" type="primary">dnaX</name>
    <name evidence="11" type="ORF">A3A70_02415</name>
</gene>
<keyword evidence="3 8" id="KW-0547">Nucleotide-binding</keyword>
<keyword evidence="2" id="KW-0479">Metal-binding</keyword>
<accession>A0A1F4VT20</accession>
<dbReference type="PANTHER" id="PTHR11669">
    <property type="entry name" value="REPLICATION FACTOR C / DNA POLYMERASE III GAMMA-TAU SUBUNIT"/>
    <property type="match status" value="1"/>
</dbReference>
<comment type="caution">
    <text evidence="11">The sequence shown here is derived from an EMBL/GenBank/DDBJ whole genome shotgun (WGS) entry which is preliminary data.</text>
</comment>
<evidence type="ECO:0000256" key="7">
    <source>
        <dbReference type="ARBA" id="ARBA00049244"/>
    </source>
</evidence>
<dbReference type="GO" id="GO:0009360">
    <property type="term" value="C:DNA polymerase III complex"/>
    <property type="evidence" value="ECO:0007669"/>
    <property type="project" value="InterPro"/>
</dbReference>
<dbReference type="Gene3D" id="1.10.8.60">
    <property type="match status" value="1"/>
</dbReference>
<dbReference type="InterPro" id="IPR027417">
    <property type="entry name" value="P-loop_NTPase"/>
</dbReference>
<dbReference type="Pfam" id="PF13177">
    <property type="entry name" value="DNA_pol3_delta2"/>
    <property type="match status" value="1"/>
</dbReference>
<dbReference type="Proteomes" id="UP000178964">
    <property type="component" value="Unassembled WGS sequence"/>
</dbReference>
<dbReference type="GO" id="GO:0046872">
    <property type="term" value="F:metal ion binding"/>
    <property type="evidence" value="ECO:0007669"/>
    <property type="project" value="UniProtKB-KW"/>
</dbReference>
<dbReference type="GO" id="GO:0006261">
    <property type="term" value="P:DNA-templated DNA replication"/>
    <property type="evidence" value="ECO:0007669"/>
    <property type="project" value="TreeGrafter"/>
</dbReference>
<dbReference type="NCBIfam" id="TIGR02397">
    <property type="entry name" value="dnaX_nterm"/>
    <property type="match status" value="1"/>
</dbReference>
<keyword evidence="8" id="KW-0808">Transferase</keyword>
<comment type="similarity">
    <text evidence="1 8">Belongs to the DnaX/STICHEL family.</text>
</comment>
<dbReference type="CDD" id="cd00009">
    <property type="entry name" value="AAA"/>
    <property type="match status" value="1"/>
</dbReference>
<dbReference type="InterPro" id="IPR012763">
    <property type="entry name" value="DNA_pol_III_sug/sutau_N"/>
</dbReference>
<evidence type="ECO:0000256" key="5">
    <source>
        <dbReference type="ARBA" id="ARBA00022840"/>
    </source>
</evidence>
<reference evidence="11 12" key="1">
    <citation type="journal article" date="2016" name="Nat. Commun.">
        <title>Thousands of microbial genomes shed light on interconnected biogeochemical processes in an aquifer system.</title>
        <authorList>
            <person name="Anantharaman K."/>
            <person name="Brown C.T."/>
            <person name="Hug L.A."/>
            <person name="Sharon I."/>
            <person name="Castelle C.J."/>
            <person name="Probst A.J."/>
            <person name="Thomas B.C."/>
            <person name="Singh A."/>
            <person name="Wilkins M.J."/>
            <person name="Karaoz U."/>
            <person name="Brodie E.L."/>
            <person name="Williams K.H."/>
            <person name="Hubbard S.S."/>
            <person name="Banfield J.F."/>
        </authorList>
    </citation>
    <scope>NUCLEOTIDE SEQUENCE [LARGE SCALE GENOMIC DNA]</scope>
</reference>
<dbReference type="InterPro" id="IPR001270">
    <property type="entry name" value="ClpA/B"/>
</dbReference>
<evidence type="ECO:0000256" key="8">
    <source>
        <dbReference type="RuleBase" id="RU364063"/>
    </source>
</evidence>
<evidence type="ECO:0000256" key="2">
    <source>
        <dbReference type="ARBA" id="ARBA00022723"/>
    </source>
</evidence>
<evidence type="ECO:0000256" key="9">
    <source>
        <dbReference type="SAM" id="MobiDB-lite"/>
    </source>
</evidence>
<dbReference type="AlphaFoldDB" id="A0A1F4VT20"/>
<dbReference type="InterPro" id="IPR003593">
    <property type="entry name" value="AAA+_ATPase"/>
</dbReference>
<comment type="function">
    <text evidence="8">DNA polymerase III is a complex, multichain enzyme responsible for most of the replicative synthesis in bacteria. This DNA polymerase also exhibits 3' to 5' exonuclease activity.</text>
</comment>
<organism evidence="11 12">
    <name type="scientific">candidate division WWE3 bacterium RIFCSPLOWO2_01_FULL_42_11</name>
    <dbReference type="NCBI Taxonomy" id="1802627"/>
    <lineage>
        <taxon>Bacteria</taxon>
        <taxon>Katanobacteria</taxon>
    </lineage>
</organism>
<feature type="compositionally biased region" description="Polar residues" evidence="9">
    <location>
        <begin position="378"/>
        <end position="388"/>
    </location>
</feature>
<evidence type="ECO:0000259" key="10">
    <source>
        <dbReference type="SMART" id="SM00382"/>
    </source>
</evidence>
<dbReference type="PANTHER" id="PTHR11669:SF0">
    <property type="entry name" value="PROTEIN STICHEL-LIKE 2"/>
    <property type="match status" value="1"/>
</dbReference>
<evidence type="ECO:0000256" key="1">
    <source>
        <dbReference type="ARBA" id="ARBA00006360"/>
    </source>
</evidence>
<proteinExistence type="inferred from homology"/>
<keyword evidence="4" id="KW-0862">Zinc</keyword>
<dbReference type="GO" id="GO:0003887">
    <property type="term" value="F:DNA-directed DNA polymerase activity"/>
    <property type="evidence" value="ECO:0007669"/>
    <property type="project" value="UniProtKB-KW"/>
</dbReference>
<name>A0A1F4VT20_UNCKA</name>
<evidence type="ECO:0000256" key="3">
    <source>
        <dbReference type="ARBA" id="ARBA00022741"/>
    </source>
</evidence>
<dbReference type="Gene3D" id="3.40.50.300">
    <property type="entry name" value="P-loop containing nucleotide triphosphate hydrolases"/>
    <property type="match status" value="1"/>
</dbReference>
<sequence length="516" mass="56629">MLYRKYRPQRFSELVALDEVVSTILSQVKEGTLAHAYLFSGPKGVGKTTSARLLAKAIFCENPGTLGEPCGICPSCLSVQNANTLDLIEIDAASNRGIDDIRNLKEKVVLSPSTHTKKIYIIDEVHMLTKEAFNALLKTLEEPPEHAVFVLCTTEINKVPATILSRCVRLNFPRASKESIIEKLTTICEAEGREVPQEILGRIAESATGGYRDAETLLMSYFASGLLPEIHNDELLLGFLEALIKKNRPKAMEILKDVRENQDLTESLVLDGAKLLSDLLIAKYSKETDNNPELLLSLRRISEGVETSDLIDLTANLSKVSTETISGMGNLPLLIFTLEWCSDQTETRNSKHEIRNNKVELDPSISLGSSTLRDRASGSDSNEMTATENQKDPKSSVNKPTTEITDSDWDKVLNLCKAENQGLLALLKGCKLLGIKNGVIELGAMYTFHLEKLKEAHTLALLNKIVGTAISPNLRVKVTLLDNADSIPTEAVVSVIKKSIPMESEDAVAIFSGDIL</sequence>
<dbReference type="SMART" id="SM00382">
    <property type="entry name" value="AAA"/>
    <property type="match status" value="1"/>
</dbReference>
<evidence type="ECO:0000313" key="12">
    <source>
        <dbReference type="Proteomes" id="UP000178964"/>
    </source>
</evidence>
<protein>
    <recommendedName>
        <fullName evidence="8">DNA polymerase III subunit gamma/tau</fullName>
        <ecNumber evidence="8">2.7.7.7</ecNumber>
    </recommendedName>
</protein>
<dbReference type="FunFam" id="3.40.50.300:FF:000014">
    <property type="entry name" value="DNA polymerase III subunit gamma/tau"/>
    <property type="match status" value="1"/>
</dbReference>
<comment type="catalytic activity">
    <reaction evidence="7 8">
        <text>DNA(n) + a 2'-deoxyribonucleoside 5'-triphosphate = DNA(n+1) + diphosphate</text>
        <dbReference type="Rhea" id="RHEA:22508"/>
        <dbReference type="Rhea" id="RHEA-COMP:17339"/>
        <dbReference type="Rhea" id="RHEA-COMP:17340"/>
        <dbReference type="ChEBI" id="CHEBI:33019"/>
        <dbReference type="ChEBI" id="CHEBI:61560"/>
        <dbReference type="ChEBI" id="CHEBI:173112"/>
        <dbReference type="EC" id="2.7.7.7"/>
    </reaction>
</comment>
<keyword evidence="5 8" id="KW-0067">ATP-binding</keyword>
<evidence type="ECO:0000256" key="4">
    <source>
        <dbReference type="ARBA" id="ARBA00022833"/>
    </source>
</evidence>
<comment type="subunit">
    <text evidence="8">DNA polymerase III contains a core (composed of alpha, epsilon and theta chains) that associates with a tau subunit. This core dimerizes to form the POLIII' complex. PolIII' associates with the gamma complex (composed of gamma, delta, delta', psi and chi chains) and with the beta chain to form the complete DNA polymerase III complex.</text>
</comment>
<evidence type="ECO:0000313" key="11">
    <source>
        <dbReference type="EMBL" id="OGC59933.1"/>
    </source>
</evidence>
<feature type="region of interest" description="Disordered" evidence="9">
    <location>
        <begin position="368"/>
        <end position="403"/>
    </location>
</feature>
<keyword evidence="8" id="KW-0548">Nucleotidyltransferase</keyword>
<evidence type="ECO:0000256" key="6">
    <source>
        <dbReference type="ARBA" id="ARBA00022932"/>
    </source>
</evidence>
<dbReference type="EMBL" id="MEVK01000004">
    <property type="protein sequence ID" value="OGC59933.1"/>
    <property type="molecule type" value="Genomic_DNA"/>
</dbReference>
<dbReference type="STRING" id="1802627.A3A70_02415"/>
<dbReference type="SUPFAM" id="SSF52540">
    <property type="entry name" value="P-loop containing nucleoside triphosphate hydrolases"/>
    <property type="match status" value="1"/>
</dbReference>
<keyword evidence="8" id="KW-0235">DNA replication</keyword>
<keyword evidence="6 8" id="KW-0239">DNA-directed DNA polymerase</keyword>
<dbReference type="PRINTS" id="PR00300">
    <property type="entry name" value="CLPPROTEASEA"/>
</dbReference>
<dbReference type="EC" id="2.7.7.7" evidence="8"/>
<feature type="domain" description="AAA+ ATPase" evidence="10">
    <location>
        <begin position="33"/>
        <end position="185"/>
    </location>
</feature>
<dbReference type="InterPro" id="IPR050238">
    <property type="entry name" value="DNA_Rep/Repair_Clamp_Loader"/>
</dbReference>
<dbReference type="GO" id="GO:0005524">
    <property type="term" value="F:ATP binding"/>
    <property type="evidence" value="ECO:0007669"/>
    <property type="project" value="UniProtKB-KW"/>
</dbReference>